<protein>
    <recommendedName>
        <fullName evidence="4">Lipoprotein</fullName>
    </recommendedName>
</protein>
<organism evidence="2 3">
    <name type="scientific">Archangium gephyra</name>
    <dbReference type="NCBI Taxonomy" id="48"/>
    <lineage>
        <taxon>Bacteria</taxon>
        <taxon>Pseudomonadati</taxon>
        <taxon>Myxococcota</taxon>
        <taxon>Myxococcia</taxon>
        <taxon>Myxococcales</taxon>
        <taxon>Cystobacterineae</taxon>
        <taxon>Archangiaceae</taxon>
        <taxon>Archangium</taxon>
    </lineage>
</organism>
<sequence>MRSGLAVVVSSLCLSACIVEAPTKEGTQAQQRALPPAPPAEVKSGANFGDAIELSSVVLSPSRGVPGQPVRVLANFKVLKKPERDYFIFVHVEDVDGRVDRLNVDHPPRSKPTSQWQPGEVVQDVFDIMIPANMPVRGLSLVLGFWDPQTDQRLPIVNKDVVATDGRDRLFVAKFPVEQPQ</sequence>
<feature type="signal peptide" evidence="1">
    <location>
        <begin position="1"/>
        <end position="21"/>
    </location>
</feature>
<dbReference type="Proteomes" id="UP000249061">
    <property type="component" value="Unassembled WGS sequence"/>
</dbReference>
<name>A0A2W5TKW2_9BACT</name>
<reference evidence="2 3" key="1">
    <citation type="submission" date="2017-08" db="EMBL/GenBank/DDBJ databases">
        <title>Infants hospitalized years apart are colonized by the same room-sourced microbial strains.</title>
        <authorList>
            <person name="Brooks B."/>
            <person name="Olm M.R."/>
            <person name="Firek B.A."/>
            <person name="Baker R."/>
            <person name="Thomas B.C."/>
            <person name="Morowitz M.J."/>
            <person name="Banfield J.F."/>
        </authorList>
    </citation>
    <scope>NUCLEOTIDE SEQUENCE [LARGE SCALE GENOMIC DNA]</scope>
    <source>
        <strain evidence="2">S2_003_000_R2_14</strain>
    </source>
</reference>
<comment type="caution">
    <text evidence="2">The sequence shown here is derived from an EMBL/GenBank/DDBJ whole genome shotgun (WGS) entry which is preliminary data.</text>
</comment>
<evidence type="ECO:0000256" key="1">
    <source>
        <dbReference type="SAM" id="SignalP"/>
    </source>
</evidence>
<evidence type="ECO:0000313" key="3">
    <source>
        <dbReference type="Proteomes" id="UP000249061"/>
    </source>
</evidence>
<evidence type="ECO:0008006" key="4">
    <source>
        <dbReference type="Google" id="ProtNLM"/>
    </source>
</evidence>
<gene>
    <name evidence="2" type="ORF">DI536_10230</name>
</gene>
<dbReference type="AlphaFoldDB" id="A0A2W5TKW2"/>
<proteinExistence type="predicted"/>
<feature type="chain" id="PRO_5015991782" description="Lipoprotein" evidence="1">
    <location>
        <begin position="22"/>
        <end position="181"/>
    </location>
</feature>
<accession>A0A2W5TKW2</accession>
<evidence type="ECO:0000313" key="2">
    <source>
        <dbReference type="EMBL" id="PZR14427.1"/>
    </source>
</evidence>
<keyword evidence="1" id="KW-0732">Signal</keyword>
<dbReference type="EMBL" id="QFQP01000007">
    <property type="protein sequence ID" value="PZR14427.1"/>
    <property type="molecule type" value="Genomic_DNA"/>
</dbReference>